<dbReference type="OrthoDB" id="287393at2759"/>
<dbReference type="PANTHER" id="PTHR12311">
    <property type="entry name" value="ACTIVATOR OF BASAL TRANSCRIPTION 1"/>
    <property type="match status" value="1"/>
</dbReference>
<evidence type="ECO:0000256" key="5">
    <source>
        <dbReference type="ARBA" id="ARBA00022884"/>
    </source>
</evidence>
<evidence type="ECO:0000256" key="7">
    <source>
        <dbReference type="ARBA" id="ARBA00025024"/>
    </source>
</evidence>
<dbReference type="InterPro" id="IPR035979">
    <property type="entry name" value="RBD_domain_sf"/>
</dbReference>
<gene>
    <name evidence="12" type="ORF">CDD82_5557</name>
</gene>
<name>A0A2C5Y5C1_9HYPO</name>
<feature type="domain" description="RRM" evidence="11">
    <location>
        <begin position="132"/>
        <end position="214"/>
    </location>
</feature>
<keyword evidence="13" id="KW-1185">Reference proteome</keyword>
<evidence type="ECO:0000256" key="8">
    <source>
        <dbReference type="ARBA" id="ARBA00032634"/>
    </source>
</evidence>
<dbReference type="SUPFAM" id="SSF54928">
    <property type="entry name" value="RNA-binding domain, RBD"/>
    <property type="match status" value="1"/>
</dbReference>
<dbReference type="GO" id="GO:0000480">
    <property type="term" value="P:endonucleolytic cleavage in 5'-ETS of tricistronic rRNA transcript (SSU-rRNA, 5.8S rRNA, LSU-rRNA)"/>
    <property type="evidence" value="ECO:0007669"/>
    <property type="project" value="TreeGrafter"/>
</dbReference>
<evidence type="ECO:0000256" key="9">
    <source>
        <dbReference type="PROSITE-ProRule" id="PRU00176"/>
    </source>
</evidence>
<keyword evidence="5 9" id="KW-0694">RNA-binding</keyword>
<evidence type="ECO:0000313" key="12">
    <source>
        <dbReference type="EMBL" id="PHH73288.1"/>
    </source>
</evidence>
<evidence type="ECO:0000313" key="13">
    <source>
        <dbReference type="Proteomes" id="UP000224854"/>
    </source>
</evidence>
<dbReference type="GO" id="GO:0000472">
    <property type="term" value="P:endonucleolytic cleavage to generate mature 5'-end of SSU-rRNA from (SSU-rRNA, 5.8S rRNA, LSU-rRNA)"/>
    <property type="evidence" value="ECO:0007669"/>
    <property type="project" value="TreeGrafter"/>
</dbReference>
<feature type="compositionally biased region" description="Acidic residues" evidence="10">
    <location>
        <begin position="11"/>
        <end position="21"/>
    </location>
</feature>
<dbReference type="PROSITE" id="PS50102">
    <property type="entry name" value="RRM"/>
    <property type="match status" value="1"/>
</dbReference>
<dbReference type="CDD" id="cd12263">
    <property type="entry name" value="RRM_ABT1_like"/>
    <property type="match status" value="1"/>
</dbReference>
<dbReference type="GO" id="GO:0034462">
    <property type="term" value="P:small-subunit processome assembly"/>
    <property type="evidence" value="ECO:0007669"/>
    <property type="project" value="TreeGrafter"/>
</dbReference>
<reference evidence="12 13" key="1">
    <citation type="submission" date="2017-06" db="EMBL/GenBank/DDBJ databases">
        <title>Ant-infecting Ophiocordyceps genomes reveal a high diversity of potential behavioral manipulation genes and a possible major role for enterotoxins.</title>
        <authorList>
            <person name="De Bekker C."/>
            <person name="Evans H.C."/>
            <person name="Brachmann A."/>
            <person name="Hughes D.P."/>
        </authorList>
    </citation>
    <scope>NUCLEOTIDE SEQUENCE [LARGE SCALE GENOMIC DNA]</scope>
    <source>
        <strain evidence="12 13">1348a</strain>
    </source>
</reference>
<comment type="subcellular location">
    <subcellularLocation>
        <location evidence="1">Nucleus</location>
        <location evidence="1">Nucleolus</location>
    </subcellularLocation>
</comment>
<dbReference type="GO" id="GO:0005730">
    <property type="term" value="C:nucleolus"/>
    <property type="evidence" value="ECO:0007669"/>
    <property type="project" value="UniProtKB-SubCell"/>
</dbReference>
<keyword evidence="3" id="KW-0690">Ribosome biogenesis</keyword>
<sequence length="334" mass="37463">MAPQIRNDFLDASESDDDANDGYESTDALEKGGRSVKRRKLDSDDDDDDDTTTTTNNKNNKNNKNKDKDNDGDNGFSHADSADAGNASGTCQARKSKSAKPQPEHEAKLSSISKPLSKKNLVATEKAIKKSGVVFLSRVPPFMRPNKLRSLLQPYGVINRIFLAPEDPAVHARRVRAGGNKRRSFTEGWVEFVKKREAKAACELLNARIIGGKKSSYYHDDIWNLLYLKGFKWHHLTQQITIENAERTSRMRAEISRATKENKEFVRNVEQSKMLHGMQAKSKKRKLAADIDGETFDAVPDAKACTFKQVSQISKAADEHEQPDRVTRVLGKIF</sequence>
<evidence type="ECO:0000256" key="1">
    <source>
        <dbReference type="ARBA" id="ARBA00004604"/>
    </source>
</evidence>
<feature type="region of interest" description="Disordered" evidence="10">
    <location>
        <begin position="1"/>
        <end position="113"/>
    </location>
</feature>
<evidence type="ECO:0000256" key="6">
    <source>
        <dbReference type="ARBA" id="ARBA00023242"/>
    </source>
</evidence>
<feature type="compositionally biased region" description="Low complexity" evidence="10">
    <location>
        <begin position="52"/>
        <end position="62"/>
    </location>
</feature>
<evidence type="ECO:0000256" key="10">
    <source>
        <dbReference type="SAM" id="MobiDB-lite"/>
    </source>
</evidence>
<dbReference type="PANTHER" id="PTHR12311:SF7">
    <property type="entry name" value="ACTIVATOR OF BASAL TRANSCRIPTION 1"/>
    <property type="match status" value="1"/>
</dbReference>
<dbReference type="Pfam" id="PF00076">
    <property type="entry name" value="RRM_1"/>
    <property type="match status" value="1"/>
</dbReference>
<comment type="similarity">
    <text evidence="2">Belongs to the ESF2/ABP1 family.</text>
</comment>
<dbReference type="FunFam" id="3.30.70.330:FF:001147">
    <property type="entry name" value="Pre-rRNA-processing protein esf-2"/>
    <property type="match status" value="1"/>
</dbReference>
<dbReference type="InterPro" id="IPR000504">
    <property type="entry name" value="RRM_dom"/>
</dbReference>
<dbReference type="Proteomes" id="UP000224854">
    <property type="component" value="Unassembled WGS sequence"/>
</dbReference>
<evidence type="ECO:0000256" key="3">
    <source>
        <dbReference type="ARBA" id="ARBA00022517"/>
    </source>
</evidence>
<proteinExistence type="inferred from homology"/>
<comment type="function">
    <text evidence="7">Involved in the small subunit (SSU) processome assembly and function, and in the 18S rRNA synthesis. Required for the early cleavages at sites A0, A1 and A2.</text>
</comment>
<accession>A0A2C5Y5C1</accession>
<dbReference type="InterPro" id="IPR012677">
    <property type="entry name" value="Nucleotide-bd_a/b_plait_sf"/>
</dbReference>
<evidence type="ECO:0000256" key="4">
    <source>
        <dbReference type="ARBA" id="ARBA00022552"/>
    </source>
</evidence>
<evidence type="ECO:0000256" key="2">
    <source>
        <dbReference type="ARBA" id="ARBA00005819"/>
    </source>
</evidence>
<dbReference type="GO" id="GO:0000447">
    <property type="term" value="P:endonucleolytic cleavage in ITS1 to separate SSU-rRNA from 5.8S rRNA and LSU-rRNA from tricistronic rRNA transcript (SSU-rRNA, 5.8S rRNA, LSU-rRNA)"/>
    <property type="evidence" value="ECO:0007669"/>
    <property type="project" value="TreeGrafter"/>
</dbReference>
<dbReference type="SMART" id="SM00360">
    <property type="entry name" value="RRM"/>
    <property type="match status" value="1"/>
</dbReference>
<protein>
    <recommendedName>
        <fullName evidence="8">18S rRNA factor 2</fullName>
    </recommendedName>
</protein>
<dbReference type="EMBL" id="NJEU01000517">
    <property type="protein sequence ID" value="PHH73288.1"/>
    <property type="molecule type" value="Genomic_DNA"/>
</dbReference>
<evidence type="ECO:0000259" key="11">
    <source>
        <dbReference type="PROSITE" id="PS50102"/>
    </source>
</evidence>
<keyword evidence="4" id="KW-0698">rRNA processing</keyword>
<organism evidence="12 13">
    <name type="scientific">Ophiocordyceps australis</name>
    <dbReference type="NCBI Taxonomy" id="1399860"/>
    <lineage>
        <taxon>Eukaryota</taxon>
        <taxon>Fungi</taxon>
        <taxon>Dikarya</taxon>
        <taxon>Ascomycota</taxon>
        <taxon>Pezizomycotina</taxon>
        <taxon>Sordariomycetes</taxon>
        <taxon>Hypocreomycetidae</taxon>
        <taxon>Hypocreales</taxon>
        <taxon>Ophiocordycipitaceae</taxon>
        <taxon>Ophiocordyceps</taxon>
    </lineage>
</organism>
<dbReference type="GO" id="GO:0003723">
    <property type="term" value="F:RNA binding"/>
    <property type="evidence" value="ECO:0007669"/>
    <property type="project" value="UniProtKB-UniRule"/>
</dbReference>
<comment type="caution">
    <text evidence="12">The sequence shown here is derived from an EMBL/GenBank/DDBJ whole genome shotgun (WGS) entry which is preliminary data.</text>
</comment>
<dbReference type="InterPro" id="IPR039119">
    <property type="entry name" value="ABT1/Esf2"/>
</dbReference>
<keyword evidence="6" id="KW-0539">Nucleus</keyword>
<dbReference type="AlphaFoldDB" id="A0A2C5Y5C1"/>
<dbReference type="InterPro" id="IPR034353">
    <property type="entry name" value="ABT1/ESF2_RRM"/>
</dbReference>
<dbReference type="Gene3D" id="3.30.70.330">
    <property type="match status" value="1"/>
</dbReference>